<comment type="caution">
    <text evidence="1">The sequence shown here is derived from an EMBL/GenBank/DDBJ whole genome shotgun (WGS) entry which is preliminary data.</text>
</comment>
<proteinExistence type="predicted"/>
<gene>
    <name evidence="1" type="ORF">LCGC14_0514380</name>
</gene>
<accession>A0A0F9S507</accession>
<evidence type="ECO:0000313" key="1">
    <source>
        <dbReference type="EMBL" id="KKN62159.1"/>
    </source>
</evidence>
<dbReference type="EMBL" id="LAZR01000633">
    <property type="protein sequence ID" value="KKN62159.1"/>
    <property type="molecule type" value="Genomic_DNA"/>
</dbReference>
<name>A0A0F9S507_9ZZZZ</name>
<organism evidence="1">
    <name type="scientific">marine sediment metagenome</name>
    <dbReference type="NCBI Taxonomy" id="412755"/>
    <lineage>
        <taxon>unclassified sequences</taxon>
        <taxon>metagenomes</taxon>
        <taxon>ecological metagenomes</taxon>
    </lineage>
</organism>
<dbReference type="AlphaFoldDB" id="A0A0F9S507"/>
<reference evidence="1" key="1">
    <citation type="journal article" date="2015" name="Nature">
        <title>Complex archaea that bridge the gap between prokaryotes and eukaryotes.</title>
        <authorList>
            <person name="Spang A."/>
            <person name="Saw J.H."/>
            <person name="Jorgensen S.L."/>
            <person name="Zaremba-Niedzwiedzka K."/>
            <person name="Martijn J."/>
            <person name="Lind A.E."/>
            <person name="van Eijk R."/>
            <person name="Schleper C."/>
            <person name="Guy L."/>
            <person name="Ettema T.J."/>
        </authorList>
    </citation>
    <scope>NUCLEOTIDE SEQUENCE</scope>
</reference>
<sequence>MERLSELLIRVEWLEAASFKAPSYVTEPEVIEDTPKYYLHRSYNVTLDGNYPSAKLFRRVENLENQITSLKKFFNLELMAKKKGKQYKYDK</sequence>
<protein>
    <submittedName>
        <fullName evidence="1">Uncharacterized protein</fullName>
    </submittedName>
</protein>